<keyword evidence="2" id="KW-1185">Reference proteome</keyword>
<dbReference type="Proteomes" id="UP000565579">
    <property type="component" value="Unassembled WGS sequence"/>
</dbReference>
<dbReference type="EMBL" id="JACHMI010000001">
    <property type="protein sequence ID" value="MBB6549327.1"/>
    <property type="molecule type" value="Genomic_DNA"/>
</dbReference>
<comment type="caution">
    <text evidence="1">The sequence shown here is derived from an EMBL/GenBank/DDBJ whole genome shotgun (WGS) entry which is preliminary data.</text>
</comment>
<dbReference type="AlphaFoldDB" id="A0A7X0NTG5"/>
<evidence type="ECO:0000313" key="2">
    <source>
        <dbReference type="Proteomes" id="UP000565579"/>
    </source>
</evidence>
<gene>
    <name evidence="1" type="ORF">HD593_004122</name>
</gene>
<sequence>MITEAEEIELALTGHRHSEECLLAEVGWRHYGTTIDLSFNDIREGDRIRPEILDRPRPVTVRAYLVQELKLANAITEAMAREPESLDISA</sequence>
<dbReference type="RefSeq" id="WP_185103764.1">
    <property type="nucleotide sequence ID" value="NZ_BAAAXY010000230.1"/>
</dbReference>
<evidence type="ECO:0000313" key="1">
    <source>
        <dbReference type="EMBL" id="MBB6549327.1"/>
    </source>
</evidence>
<reference evidence="1 2" key="1">
    <citation type="submission" date="2020-08" db="EMBL/GenBank/DDBJ databases">
        <title>Sequencing the genomes of 1000 actinobacteria strains.</title>
        <authorList>
            <person name="Klenk H.-P."/>
        </authorList>
    </citation>
    <scope>NUCLEOTIDE SEQUENCE [LARGE SCALE GENOMIC DNA]</scope>
    <source>
        <strain evidence="1 2">DSM 43768</strain>
    </source>
</reference>
<accession>A0A7X0NTG5</accession>
<organism evidence="1 2">
    <name type="scientific">Nonomuraea rubra</name>
    <dbReference type="NCBI Taxonomy" id="46180"/>
    <lineage>
        <taxon>Bacteria</taxon>
        <taxon>Bacillati</taxon>
        <taxon>Actinomycetota</taxon>
        <taxon>Actinomycetes</taxon>
        <taxon>Streptosporangiales</taxon>
        <taxon>Streptosporangiaceae</taxon>
        <taxon>Nonomuraea</taxon>
    </lineage>
</organism>
<name>A0A7X0NTG5_9ACTN</name>
<proteinExistence type="predicted"/>
<protein>
    <submittedName>
        <fullName evidence="1">Uncharacterized protein</fullName>
    </submittedName>
</protein>